<organism evidence="2 3">
    <name type="scientific">Streptomyces ochraceiscleroticus</name>
    <dbReference type="NCBI Taxonomy" id="47761"/>
    <lineage>
        <taxon>Bacteria</taxon>
        <taxon>Bacillati</taxon>
        <taxon>Actinomycetota</taxon>
        <taxon>Actinomycetes</taxon>
        <taxon>Kitasatosporales</taxon>
        <taxon>Streptomycetaceae</taxon>
        <taxon>Streptomyces</taxon>
    </lineage>
</organism>
<evidence type="ECO:0000313" key="2">
    <source>
        <dbReference type="EMBL" id="MFC6062829.1"/>
    </source>
</evidence>
<dbReference type="EMBL" id="JBHSPX010000003">
    <property type="protein sequence ID" value="MFC6062829.1"/>
    <property type="molecule type" value="Genomic_DNA"/>
</dbReference>
<evidence type="ECO:0000259" key="1">
    <source>
        <dbReference type="Pfam" id="PF19054"/>
    </source>
</evidence>
<dbReference type="CDD" id="cd00093">
    <property type="entry name" value="HTH_XRE"/>
    <property type="match status" value="1"/>
</dbReference>
<dbReference type="InterPro" id="IPR043917">
    <property type="entry name" value="DUF5753"/>
</dbReference>
<comment type="caution">
    <text evidence="2">The sequence shown here is derived from an EMBL/GenBank/DDBJ whole genome shotgun (WGS) entry which is preliminary data.</text>
</comment>
<gene>
    <name evidence="2" type="ORF">ACFP4F_09725</name>
</gene>
<sequence>MSDQAQETREALGARLRGFRKDAGFSSGRAFAAATGWQESKVSRIENGKQNASEDDIRVWCRTTGREADLADLIATVRHIDEMWMEWRRQIQGGAENRQKKSLPLYQKTKVFRIWEPAMIWGTIQTADYAENVFEQVSNFHETPADTQAAVAKRLERQKYLYEGNRIFNVLLGEQALYSNHGGSEVMRAQLDRLLAVLALPRLSLGIIPRSAPLALWIGHGFSMFDDKLVMVETYSAEMSVTQPREIELYRKAFEIHRQSAVYGQPARDLILNAIDHFDRMGRGSRG</sequence>
<dbReference type="Gene3D" id="1.10.260.40">
    <property type="entry name" value="lambda repressor-like DNA-binding domains"/>
    <property type="match status" value="1"/>
</dbReference>
<dbReference type="Proteomes" id="UP001596139">
    <property type="component" value="Unassembled WGS sequence"/>
</dbReference>
<dbReference type="SUPFAM" id="SSF47413">
    <property type="entry name" value="lambda repressor-like DNA-binding domains"/>
    <property type="match status" value="1"/>
</dbReference>
<proteinExistence type="predicted"/>
<dbReference type="Pfam" id="PF13560">
    <property type="entry name" value="HTH_31"/>
    <property type="match status" value="1"/>
</dbReference>
<dbReference type="RefSeq" id="WP_031056323.1">
    <property type="nucleotide sequence ID" value="NZ_JBHSPX010000003.1"/>
</dbReference>
<accession>A0ABW1MGD7</accession>
<name>A0ABW1MGD7_9ACTN</name>
<reference evidence="3" key="1">
    <citation type="journal article" date="2019" name="Int. J. Syst. Evol. Microbiol.">
        <title>The Global Catalogue of Microorganisms (GCM) 10K type strain sequencing project: providing services to taxonomists for standard genome sequencing and annotation.</title>
        <authorList>
            <consortium name="The Broad Institute Genomics Platform"/>
            <consortium name="The Broad Institute Genome Sequencing Center for Infectious Disease"/>
            <person name="Wu L."/>
            <person name="Ma J."/>
        </authorList>
    </citation>
    <scope>NUCLEOTIDE SEQUENCE [LARGE SCALE GENOMIC DNA]</scope>
    <source>
        <strain evidence="3">CGMCC 1.15180</strain>
    </source>
</reference>
<feature type="domain" description="DUF5753" evidence="1">
    <location>
        <begin position="111"/>
        <end position="271"/>
    </location>
</feature>
<dbReference type="Pfam" id="PF19054">
    <property type="entry name" value="DUF5753"/>
    <property type="match status" value="1"/>
</dbReference>
<evidence type="ECO:0000313" key="3">
    <source>
        <dbReference type="Proteomes" id="UP001596139"/>
    </source>
</evidence>
<dbReference type="InterPro" id="IPR001387">
    <property type="entry name" value="Cro/C1-type_HTH"/>
</dbReference>
<protein>
    <submittedName>
        <fullName evidence="2">Helix-turn-helix domain-containing protein</fullName>
    </submittedName>
</protein>
<dbReference type="InterPro" id="IPR010982">
    <property type="entry name" value="Lambda_DNA-bd_dom_sf"/>
</dbReference>
<keyword evidence="3" id="KW-1185">Reference proteome</keyword>